<dbReference type="AlphaFoldDB" id="A0A2T0X2P7"/>
<evidence type="ECO:0000313" key="4">
    <source>
        <dbReference type="Proteomes" id="UP000238801"/>
    </source>
</evidence>
<dbReference type="Proteomes" id="UP000238801">
    <property type="component" value="Unassembled WGS sequence"/>
</dbReference>
<evidence type="ECO:0000256" key="2">
    <source>
        <dbReference type="SAM" id="SignalP"/>
    </source>
</evidence>
<proteinExistence type="predicted"/>
<dbReference type="EMBL" id="PVTT01000002">
    <property type="protein sequence ID" value="PRY93208.1"/>
    <property type="molecule type" value="Genomic_DNA"/>
</dbReference>
<accession>A0A2T0X2P7</accession>
<feature type="signal peptide" evidence="2">
    <location>
        <begin position="1"/>
        <end position="21"/>
    </location>
</feature>
<comment type="caution">
    <text evidence="3">The sequence shown here is derived from an EMBL/GenBank/DDBJ whole genome shotgun (WGS) entry which is preliminary data.</text>
</comment>
<keyword evidence="2" id="KW-0732">Signal</keyword>
<feature type="chain" id="PRO_5015425715" description="Flagellar protein FliL" evidence="2">
    <location>
        <begin position="22"/>
        <end position="161"/>
    </location>
</feature>
<protein>
    <recommendedName>
        <fullName evidence="5">Flagellar protein FliL</fullName>
    </recommendedName>
</protein>
<evidence type="ECO:0008006" key="5">
    <source>
        <dbReference type="Google" id="ProtNLM"/>
    </source>
</evidence>
<reference evidence="3 4" key="1">
    <citation type="submission" date="2018-03" db="EMBL/GenBank/DDBJ databases">
        <title>Genomic Encyclopedia of Archaeal and Bacterial Type Strains, Phase II (KMG-II): from individual species to whole genera.</title>
        <authorList>
            <person name="Goeker M."/>
        </authorList>
    </citation>
    <scope>NUCLEOTIDE SEQUENCE [LARGE SCALE GENOMIC DNA]</scope>
    <source>
        <strain evidence="3 4">DSM 29318</strain>
    </source>
</reference>
<sequence>MGRILGFAFAILAGAAAGGGAAWWTAPPAGQPGKTEEGEPPPETPEETTPGPTATVTQRLANQFVLPLMSEEGLLGHVVLTLAVEMDEGAPDVHPQSPRLRDAFLSALSAHRADGGFGADVASPEELEELRAVLLRAGRSVLGEDLRAVLIGDLSVSPVAR</sequence>
<feature type="region of interest" description="Disordered" evidence="1">
    <location>
        <begin position="23"/>
        <end position="53"/>
    </location>
</feature>
<gene>
    <name evidence="3" type="ORF">BCF33_2075</name>
</gene>
<dbReference type="RefSeq" id="WP_106160820.1">
    <property type="nucleotide sequence ID" value="NZ_PVTT01000002.1"/>
</dbReference>
<keyword evidence="4" id="KW-1185">Reference proteome</keyword>
<evidence type="ECO:0000256" key="1">
    <source>
        <dbReference type="SAM" id="MobiDB-lite"/>
    </source>
</evidence>
<organism evidence="3 4">
    <name type="scientific">Hasllibacter halocynthiae</name>
    <dbReference type="NCBI Taxonomy" id="595589"/>
    <lineage>
        <taxon>Bacteria</taxon>
        <taxon>Pseudomonadati</taxon>
        <taxon>Pseudomonadota</taxon>
        <taxon>Alphaproteobacteria</taxon>
        <taxon>Rhodobacterales</taxon>
        <taxon>Roseobacteraceae</taxon>
        <taxon>Hasllibacter</taxon>
    </lineage>
</organism>
<evidence type="ECO:0000313" key="3">
    <source>
        <dbReference type="EMBL" id="PRY93208.1"/>
    </source>
</evidence>
<dbReference type="OrthoDB" id="7864548at2"/>
<name>A0A2T0X2P7_9RHOB</name>